<name>A0A8J7ZAT4_9CYAN</name>
<evidence type="ECO:0000313" key="2">
    <source>
        <dbReference type="Proteomes" id="UP000646053"/>
    </source>
</evidence>
<organism evidence="1 2">
    <name type="scientific">Myxacorys almedinensis A</name>
    <dbReference type="NCBI Taxonomy" id="2690445"/>
    <lineage>
        <taxon>Bacteria</taxon>
        <taxon>Bacillati</taxon>
        <taxon>Cyanobacteriota</taxon>
        <taxon>Cyanophyceae</taxon>
        <taxon>Leptolyngbyales</taxon>
        <taxon>Leptolyngbyaceae</taxon>
        <taxon>Myxacorys</taxon>
        <taxon>Myxacorys almedinensis</taxon>
    </lineage>
</organism>
<keyword evidence="2" id="KW-1185">Reference proteome</keyword>
<sequence length="114" mass="13196">MNEHLFAERERLLALITEIRNSGAVAPANVWISPNFQNKGGKTYEYYKLTSDNPEVKHQGLGKMGSEKYRDWFARIQRRNAIYELEQQLSMLQALLDRQAAIVLELPQSKRESS</sequence>
<accession>A0A8J7ZAT4</accession>
<dbReference type="AlphaFoldDB" id="A0A8J7ZAT4"/>
<dbReference type="EMBL" id="WVIE01000017">
    <property type="protein sequence ID" value="NDJ18570.1"/>
    <property type="molecule type" value="Genomic_DNA"/>
</dbReference>
<gene>
    <name evidence="1" type="ORF">GS601_14965</name>
</gene>
<dbReference type="Proteomes" id="UP000646053">
    <property type="component" value="Unassembled WGS sequence"/>
</dbReference>
<dbReference type="RefSeq" id="WP_162424095.1">
    <property type="nucleotide sequence ID" value="NZ_WVIE01000017.1"/>
</dbReference>
<evidence type="ECO:0000313" key="1">
    <source>
        <dbReference type="EMBL" id="NDJ18570.1"/>
    </source>
</evidence>
<reference evidence="1" key="1">
    <citation type="submission" date="2019-12" db="EMBL/GenBank/DDBJ databases">
        <title>High-Quality draft genome sequences of three cyanobacteria isolated from the limestone walls of the Old Cathedral of Coimbra.</title>
        <authorList>
            <person name="Tiago I."/>
            <person name="Soares F."/>
            <person name="Portugal A."/>
        </authorList>
    </citation>
    <scope>NUCLEOTIDE SEQUENCE</scope>
    <source>
        <strain evidence="1">A</strain>
    </source>
</reference>
<proteinExistence type="predicted"/>
<protein>
    <submittedName>
        <fullName evidence="1">Uncharacterized protein</fullName>
    </submittedName>
</protein>
<comment type="caution">
    <text evidence="1">The sequence shown here is derived from an EMBL/GenBank/DDBJ whole genome shotgun (WGS) entry which is preliminary data.</text>
</comment>